<dbReference type="EMBL" id="MTPX02000014">
    <property type="protein sequence ID" value="PHP53542.1"/>
    <property type="molecule type" value="Genomic_DNA"/>
</dbReference>
<comment type="caution">
    <text evidence="2">The sequence shown here is derived from an EMBL/GenBank/DDBJ whole genome shotgun (WGS) entry which is preliminary data.</text>
</comment>
<dbReference type="PANTHER" id="PTHR42732:SF1">
    <property type="entry name" value="BETA-MANNOSIDASE"/>
    <property type="match status" value="1"/>
</dbReference>
<gene>
    <name evidence="2" type="ORF">BW737_002080</name>
</gene>
<organism evidence="2 3">
    <name type="scientific">Actinomyces ruminis</name>
    <dbReference type="NCBI Taxonomy" id="1937003"/>
    <lineage>
        <taxon>Bacteria</taxon>
        <taxon>Bacillati</taxon>
        <taxon>Actinomycetota</taxon>
        <taxon>Actinomycetes</taxon>
        <taxon>Actinomycetales</taxon>
        <taxon>Actinomycetaceae</taxon>
        <taxon>Actinomyces</taxon>
    </lineage>
</organism>
<evidence type="ECO:0000256" key="1">
    <source>
        <dbReference type="SAM" id="MobiDB-lite"/>
    </source>
</evidence>
<keyword evidence="3" id="KW-1185">Reference proteome</keyword>
<dbReference type="RefSeq" id="WP_086615213.1">
    <property type="nucleotide sequence ID" value="NZ_MTPX02000014.1"/>
</dbReference>
<dbReference type="Proteomes" id="UP000194577">
    <property type="component" value="Unassembled WGS sequence"/>
</dbReference>
<name>A0ABX4MH85_9ACTO</name>
<protein>
    <recommendedName>
        <fullName evidence="4">Glycoside hydrolase family 2 catalytic domain-containing protein</fullName>
    </recommendedName>
</protein>
<dbReference type="InterPro" id="IPR051913">
    <property type="entry name" value="GH2_Domain-Containing"/>
</dbReference>
<proteinExistence type="predicted"/>
<evidence type="ECO:0008006" key="4">
    <source>
        <dbReference type="Google" id="ProtNLM"/>
    </source>
</evidence>
<accession>A0ABX4MH85</accession>
<dbReference type="Gene3D" id="3.20.20.80">
    <property type="entry name" value="Glycosidases"/>
    <property type="match status" value="1"/>
</dbReference>
<reference evidence="2 3" key="1">
    <citation type="submission" date="2017-10" db="EMBL/GenBank/DDBJ databases">
        <title>Draft genome sequence of cellulolytic Actinomyces sp CtC72 isolated from cattle rumen fluid.</title>
        <authorList>
            <person name="Joshi A.J."/>
            <person name="Vasudevan G."/>
            <person name="Lanjekar V.B."/>
            <person name="Hivarkar S."/>
            <person name="Engineer A."/>
            <person name="Pore S.D."/>
            <person name="Dhakephalkar P.K."/>
            <person name="Dagar S."/>
        </authorList>
    </citation>
    <scope>NUCLEOTIDE SEQUENCE [LARGE SCALE GENOMIC DNA]</scope>
    <source>
        <strain evidence="3">CtC72</strain>
    </source>
</reference>
<feature type="compositionally biased region" description="Basic and acidic residues" evidence="1">
    <location>
        <begin position="73"/>
        <end position="89"/>
    </location>
</feature>
<feature type="region of interest" description="Disordered" evidence="1">
    <location>
        <begin position="71"/>
        <end position="94"/>
    </location>
</feature>
<sequence length="214" mass="23829">MRKDRLHPCVIMYSIGNEVGESATPRGIRTARQIVERLHRLDPDRPTTAGINLMINMMTARGRDLVAENNMADQRREQDADRARGDSDSSKGQSTFGSTAYNLFVSRMGSLMSRAAATRAADRASAGVLDALDVAGYNYAAARYRKDARLHPGRVIVGSETMPHEIVRNWRLVEELDHVIGDFMWTGWDYLGEVGIGLWTYGDEPEASPSPTRM</sequence>
<dbReference type="SUPFAM" id="SSF51445">
    <property type="entry name" value="(Trans)glycosidases"/>
    <property type="match status" value="1"/>
</dbReference>
<dbReference type="InterPro" id="IPR017853">
    <property type="entry name" value="GH"/>
</dbReference>
<evidence type="ECO:0000313" key="2">
    <source>
        <dbReference type="EMBL" id="PHP53542.1"/>
    </source>
</evidence>
<dbReference type="PANTHER" id="PTHR42732">
    <property type="entry name" value="BETA-GALACTOSIDASE"/>
    <property type="match status" value="1"/>
</dbReference>
<evidence type="ECO:0000313" key="3">
    <source>
        <dbReference type="Proteomes" id="UP000194577"/>
    </source>
</evidence>